<proteinExistence type="predicted"/>
<sequence>MAIETTIYFGNTKINKAYLGSQELDKVYLGMSVLYQTLTEYTLTENLGNVLTVGTHPVKILQGQSLTLKYQAEENYQLPDNVTITGATSNWTKSTGTLVISNPTGNVTITIAAIRITYTITENLSNVTKSGTHPTFIAAGQTLVLTYTADTGYSLPESITVTGATSDWKPATGTLTLTNATAAVTITIAGVSAAPKLTTPTNLSVKGTELSFAPVENAQTYAVVIDGDVAASKFNLIAAHPSAYYALNEKLNFTLIESLPGKELEVNIKFISRGFLCNSITIVASTMQVKYSGMDVYITTSGTDEGCFDNQEWRYLSFLEAPSGDLLTWLQANSDEIDISSNTISTYLDSFLTWEDLSAGEHSVAVIANADGYQSSDLSSSVSITKS</sequence>
<protein>
    <submittedName>
        <fullName evidence="1">Uncharacterized protein</fullName>
    </submittedName>
</protein>
<evidence type="ECO:0000313" key="1">
    <source>
        <dbReference type="EMBL" id="DAD96475.1"/>
    </source>
</evidence>
<dbReference type="EMBL" id="BK015217">
    <property type="protein sequence ID" value="DAD96475.1"/>
    <property type="molecule type" value="Genomic_DNA"/>
</dbReference>
<accession>A0A8S5NR06</accession>
<reference evidence="1" key="1">
    <citation type="journal article" date="2021" name="Proc. Natl. Acad. Sci. U.S.A.">
        <title>A Catalog of Tens of Thousands of Viruses from Human Metagenomes Reveals Hidden Associations with Chronic Diseases.</title>
        <authorList>
            <person name="Tisza M.J."/>
            <person name="Buck C.B."/>
        </authorList>
    </citation>
    <scope>NUCLEOTIDE SEQUENCE</scope>
    <source>
        <strain evidence="1">Ctj3P51</strain>
    </source>
</reference>
<organism evidence="1">
    <name type="scientific">Myoviridae sp. ctj3P51</name>
    <dbReference type="NCBI Taxonomy" id="2826687"/>
    <lineage>
        <taxon>Viruses</taxon>
        <taxon>Duplodnaviria</taxon>
        <taxon>Heunggongvirae</taxon>
        <taxon>Uroviricota</taxon>
        <taxon>Caudoviricetes</taxon>
    </lineage>
</organism>
<name>A0A8S5NR06_9CAUD</name>